<evidence type="ECO:0000313" key="3">
    <source>
        <dbReference type="EMBL" id="EMB16531.1"/>
    </source>
</evidence>
<reference evidence="3" key="2">
    <citation type="journal article" date="2013" name="Mar. Genomics">
        <title>Expression of sulfatases in Rhodopirellula baltica and the diversity of sulfatases in the genus Rhodopirellula.</title>
        <authorList>
            <person name="Wegner C.E."/>
            <person name="Richter-Heitmann T."/>
            <person name="Klindworth A."/>
            <person name="Klockow C."/>
            <person name="Richter M."/>
            <person name="Achstetter T."/>
            <person name="Glockner F.O."/>
            <person name="Harder J."/>
        </authorList>
    </citation>
    <scope>NUCLEOTIDE SEQUENCE [LARGE SCALE GENOMIC DNA]</scope>
    <source>
        <strain evidence="3">6C</strain>
    </source>
</reference>
<feature type="region of interest" description="Disordered" evidence="2">
    <location>
        <begin position="216"/>
        <end position="236"/>
    </location>
</feature>
<evidence type="ECO:0000313" key="4">
    <source>
        <dbReference type="Proteomes" id="UP000011529"/>
    </source>
</evidence>
<dbReference type="GO" id="GO:0060003">
    <property type="term" value="P:copper ion export"/>
    <property type="evidence" value="ECO:0007669"/>
    <property type="project" value="TreeGrafter"/>
</dbReference>
<dbReference type="PATRIC" id="fig|1263867.3.peg.3097"/>
<protein>
    <submittedName>
        <fullName evidence="3">MchE protein</fullName>
    </submittedName>
</protein>
<name>M2A6N9_9BACT</name>
<evidence type="ECO:0000256" key="2">
    <source>
        <dbReference type="SAM" id="MobiDB-lite"/>
    </source>
</evidence>
<sequence>MKNLKWVKSLVGPLLVIAVVAGLWAYRDRLIKTTASEDDASSEAASGSSELEILELSTQARKNLNLRSKAARPTEYWRTITIPGKVEDRPGISDRGVTSPAVGSIADIHVFPGDTVRPGERLVTIALFSEYLQATQTQLFKATREISLLQKEINRLSGIASSGGMAGSKVIQMEDDIQRQEILTQAAKQELLSRGLSPSQVEQVVQGNFVSTIEVNAPPPRELPAAERNNDPSPVSQASFVVASGSEQLIAYEVQSLEVELGQTVQAGQLITGLANHRHLYVVGHAFKREAGLLETAAQEAREIEIEFSDDNAELWSPLDQSFQIRHLSNSIDVESRTFDFFVPLENQSRSYDKNRETFLIWRFRPGQRARIHVPVEKLEEVFVLPSEALVREGPDAFVYRQNGDLFNQIAVNVLHEDRRSVVIANDGSITPGTFIAQNSGASLRRVLKSQSASGQQPGLHVHADGTVHAAH</sequence>
<proteinExistence type="predicted"/>
<dbReference type="PANTHER" id="PTHR30097">
    <property type="entry name" value="CATION EFFLUX SYSTEM PROTEIN CUSB"/>
    <property type="match status" value="1"/>
</dbReference>
<keyword evidence="1" id="KW-0813">Transport</keyword>
<organism evidence="3 4">
    <name type="scientific">Rhodopirellula europaea 6C</name>
    <dbReference type="NCBI Taxonomy" id="1263867"/>
    <lineage>
        <taxon>Bacteria</taxon>
        <taxon>Pseudomonadati</taxon>
        <taxon>Planctomycetota</taxon>
        <taxon>Planctomycetia</taxon>
        <taxon>Pirellulales</taxon>
        <taxon>Pirellulaceae</taxon>
        <taxon>Rhodopirellula</taxon>
    </lineage>
</organism>
<dbReference type="Gene3D" id="2.40.50.100">
    <property type="match status" value="1"/>
</dbReference>
<dbReference type="PANTHER" id="PTHR30097:SF4">
    <property type="entry name" value="SLR6042 PROTEIN"/>
    <property type="match status" value="1"/>
</dbReference>
<reference evidence="3" key="1">
    <citation type="submission" date="2012-11" db="EMBL/GenBank/DDBJ databases">
        <title>Permanent draft genomes of Rhodopirellula europaea strain SH398 and 6C.</title>
        <authorList>
            <person name="Richter M."/>
            <person name="Richter-Heitmann T."/>
            <person name="Frank C."/>
            <person name="Harder J."/>
            <person name="Glockner F.O."/>
        </authorList>
    </citation>
    <scope>NUCLEOTIDE SEQUENCE</scope>
    <source>
        <strain evidence="3">6C</strain>
    </source>
</reference>
<evidence type="ECO:0000256" key="1">
    <source>
        <dbReference type="ARBA" id="ARBA00022448"/>
    </source>
</evidence>
<keyword evidence="4" id="KW-1185">Reference proteome</keyword>
<accession>M2A6N9</accession>
<dbReference type="InterPro" id="IPR051909">
    <property type="entry name" value="MFP_Cation_Efflux"/>
</dbReference>
<gene>
    <name evidence="3" type="ORF">RE6C_02896</name>
</gene>
<dbReference type="EMBL" id="ANMO01000120">
    <property type="protein sequence ID" value="EMB16531.1"/>
    <property type="molecule type" value="Genomic_DNA"/>
</dbReference>
<feature type="region of interest" description="Disordered" evidence="2">
    <location>
        <begin position="452"/>
        <end position="472"/>
    </location>
</feature>
<dbReference type="GO" id="GO:0015679">
    <property type="term" value="P:plasma membrane copper ion transport"/>
    <property type="evidence" value="ECO:0007669"/>
    <property type="project" value="TreeGrafter"/>
</dbReference>
<dbReference type="GO" id="GO:0030313">
    <property type="term" value="C:cell envelope"/>
    <property type="evidence" value="ECO:0007669"/>
    <property type="project" value="TreeGrafter"/>
</dbReference>
<dbReference type="Proteomes" id="UP000011529">
    <property type="component" value="Unassembled WGS sequence"/>
</dbReference>
<dbReference type="AlphaFoldDB" id="M2A6N9"/>
<comment type="caution">
    <text evidence="3">The sequence shown here is derived from an EMBL/GenBank/DDBJ whole genome shotgun (WGS) entry which is preliminary data.</text>
</comment>